<gene>
    <name evidence="1" type="ORF">OKC24_19835</name>
</gene>
<name>A0ABT3NP71_9GAMM</name>
<evidence type="ECO:0000313" key="1">
    <source>
        <dbReference type="EMBL" id="MCW8041359.1"/>
    </source>
</evidence>
<comment type="caution">
    <text evidence="1">The sequence shown here is derived from an EMBL/GenBank/DDBJ whole genome shotgun (WGS) entry which is preliminary data.</text>
</comment>
<organism evidence="1 2">
    <name type="scientific">Acinetobacter entericus</name>
    <dbReference type="NCBI Taxonomy" id="2989714"/>
    <lineage>
        <taxon>Bacteria</taxon>
        <taxon>Pseudomonadati</taxon>
        <taxon>Pseudomonadota</taxon>
        <taxon>Gammaproteobacteria</taxon>
        <taxon>Moraxellales</taxon>
        <taxon>Moraxellaceae</taxon>
        <taxon>Acinetobacter</taxon>
    </lineage>
</organism>
<dbReference type="RefSeq" id="WP_265466307.1">
    <property type="nucleotide sequence ID" value="NZ_JAPEQW010000120.1"/>
</dbReference>
<sequence>MITIEFRLCGFGLKRRWEFGDPRRSPIVVLELGLLKICKMRGDSKFVEFMRGYCDNSEFGWHPKVRLARRKAEKKAQAQADKNWKERHNWLLEHANNAERKASKLQTEKSALLKTIELKREDSVKHLTR</sequence>
<protein>
    <submittedName>
        <fullName evidence="1">Uncharacterized protein</fullName>
    </submittedName>
</protein>
<accession>A0ABT3NP71</accession>
<reference evidence="1 2" key="1">
    <citation type="submission" date="2022-11" db="EMBL/GenBank/DDBJ databases">
        <title>Acinetobacter entericus sp. nov., isolated from the gut of the plastic-eating larvae of the Coleoptera insect Zophobas atratus.</title>
        <authorList>
            <person name="Dong X."/>
            <person name="Yang Y."/>
        </authorList>
    </citation>
    <scope>NUCLEOTIDE SEQUENCE [LARGE SCALE GENOMIC DNA]</scope>
    <source>
        <strain evidence="1 2">BIT-DXN8</strain>
    </source>
</reference>
<keyword evidence="2" id="KW-1185">Reference proteome</keyword>
<evidence type="ECO:0000313" key="2">
    <source>
        <dbReference type="Proteomes" id="UP001209682"/>
    </source>
</evidence>
<proteinExistence type="predicted"/>
<dbReference type="Proteomes" id="UP001209682">
    <property type="component" value="Unassembled WGS sequence"/>
</dbReference>
<dbReference type="EMBL" id="JAPEQW010000120">
    <property type="protein sequence ID" value="MCW8041359.1"/>
    <property type="molecule type" value="Genomic_DNA"/>
</dbReference>